<protein>
    <submittedName>
        <fullName evidence="1">Uncharacterized protein</fullName>
    </submittedName>
</protein>
<organism evidence="1 3">
    <name type="scientific">Mastigocoleus testarum BC008</name>
    <dbReference type="NCBI Taxonomy" id="371196"/>
    <lineage>
        <taxon>Bacteria</taxon>
        <taxon>Bacillati</taxon>
        <taxon>Cyanobacteriota</taxon>
        <taxon>Cyanophyceae</taxon>
        <taxon>Nostocales</taxon>
        <taxon>Hapalosiphonaceae</taxon>
        <taxon>Mastigocoleus</taxon>
    </lineage>
</organism>
<gene>
    <name evidence="1" type="ORF">BC008_27415</name>
    <name evidence="2" type="ORF">BC008_28760</name>
</gene>
<evidence type="ECO:0000313" key="1">
    <source>
        <dbReference type="EMBL" id="KST66922.1"/>
    </source>
</evidence>
<dbReference type="Proteomes" id="UP000053372">
    <property type="component" value="Unassembled WGS sequence"/>
</dbReference>
<dbReference type="EMBL" id="LMTZ01000090">
    <property type="protein sequence ID" value="KST67188.1"/>
    <property type="molecule type" value="Genomic_DNA"/>
</dbReference>
<evidence type="ECO:0000313" key="3">
    <source>
        <dbReference type="Proteomes" id="UP000053372"/>
    </source>
</evidence>
<sequence>MPLMIFSLSVAYDASDTHCSSQLLKKNKLQKNKLQKNKLQKNKLSKHIMTEHPVEYLLDYGCSRESGWV</sequence>
<name>A0A0V7ZR52_9CYAN</name>
<proteinExistence type="predicted"/>
<evidence type="ECO:0000313" key="2">
    <source>
        <dbReference type="EMBL" id="KST67188.1"/>
    </source>
</evidence>
<comment type="caution">
    <text evidence="1">The sequence shown here is derived from an EMBL/GenBank/DDBJ whole genome shotgun (WGS) entry which is preliminary data.</text>
</comment>
<keyword evidence="3" id="KW-1185">Reference proteome</keyword>
<dbReference type="EMBL" id="LMTZ01000092">
    <property type="protein sequence ID" value="KST66922.1"/>
    <property type="molecule type" value="Genomic_DNA"/>
</dbReference>
<dbReference type="AlphaFoldDB" id="A0A0V7ZR52"/>
<accession>A0A0V7ZR52</accession>
<reference evidence="1 3" key="1">
    <citation type="journal article" date="2015" name="Genome Announc.">
        <title>Draft Genome of the Euendolithic (true boring) Cyanobacterium Mastigocoleus testarum strain BC008.</title>
        <authorList>
            <person name="Guida B.S."/>
            <person name="Garcia-Pichel F."/>
        </authorList>
    </citation>
    <scope>NUCLEOTIDE SEQUENCE [LARGE SCALE GENOMIC DNA]</scope>
    <source>
        <strain evidence="1 3">BC008</strain>
    </source>
</reference>